<gene>
    <name evidence="1" type="ORF">SAMN05216388_1001235</name>
</gene>
<evidence type="ECO:0000313" key="2">
    <source>
        <dbReference type="Proteomes" id="UP000198775"/>
    </source>
</evidence>
<dbReference type="AlphaFoldDB" id="A0A1H8DDG8"/>
<accession>A0A1H8DDG8</accession>
<dbReference type="RefSeq" id="WP_170845292.1">
    <property type="nucleotide sequence ID" value="NZ_FOCX01000001.1"/>
</dbReference>
<dbReference type="EMBL" id="FOCX01000001">
    <property type="protein sequence ID" value="SEN04527.1"/>
    <property type="molecule type" value="Genomic_DNA"/>
</dbReference>
<name>A0A1H8DDG8_9EURY</name>
<dbReference type="OrthoDB" id="181358at2157"/>
<protein>
    <submittedName>
        <fullName evidence="1">Uncharacterized protein</fullName>
    </submittedName>
</protein>
<evidence type="ECO:0000313" key="1">
    <source>
        <dbReference type="EMBL" id="SEN04527.1"/>
    </source>
</evidence>
<sequence>MATERENIDLHGGQAERFREIRDRLENKLGYRPTKPRVVGHLLEHYDGPLD</sequence>
<reference evidence="2" key="1">
    <citation type="submission" date="2016-10" db="EMBL/GenBank/DDBJ databases">
        <authorList>
            <person name="Varghese N."/>
            <person name="Submissions S."/>
        </authorList>
    </citation>
    <scope>NUCLEOTIDE SEQUENCE [LARGE SCALE GENOMIC DNA]</scope>
    <source>
        <strain evidence="2">IBRC-M 10043</strain>
    </source>
</reference>
<proteinExistence type="predicted"/>
<organism evidence="1 2">
    <name type="scientific">Halorientalis persicus</name>
    <dbReference type="NCBI Taxonomy" id="1367881"/>
    <lineage>
        <taxon>Archaea</taxon>
        <taxon>Methanobacteriati</taxon>
        <taxon>Methanobacteriota</taxon>
        <taxon>Stenosarchaea group</taxon>
        <taxon>Halobacteria</taxon>
        <taxon>Halobacteriales</taxon>
        <taxon>Haloarculaceae</taxon>
        <taxon>Halorientalis</taxon>
    </lineage>
</organism>
<dbReference type="Proteomes" id="UP000198775">
    <property type="component" value="Unassembled WGS sequence"/>
</dbReference>
<keyword evidence="2" id="KW-1185">Reference proteome</keyword>